<dbReference type="EMBL" id="QGHF01000001">
    <property type="protein sequence ID" value="PWL01078.1"/>
    <property type="molecule type" value="Genomic_DNA"/>
</dbReference>
<reference evidence="1 2" key="1">
    <citation type="submission" date="2018-05" db="EMBL/GenBank/DDBJ databases">
        <title>Genomic Encyclopedia of Type Strains, Phase IV (KMG-V): Genome sequencing to study the core and pangenomes of soil and plant-associated prokaryotes.</title>
        <authorList>
            <person name="Whitman W."/>
        </authorList>
    </citation>
    <scope>NUCLEOTIDE SEQUENCE [LARGE SCALE GENOMIC DNA]</scope>
    <source>
        <strain evidence="1 2">PNA 200-10</strain>
    </source>
</reference>
<comment type="caution">
    <text evidence="1">The sequence shown here is derived from an EMBL/GenBank/DDBJ whole genome shotgun (WGS) entry which is preliminary data.</text>
</comment>
<dbReference type="AlphaFoldDB" id="A0A2V2BPF7"/>
<proteinExistence type="predicted"/>
<evidence type="ECO:0000313" key="2">
    <source>
        <dbReference type="Proteomes" id="UP000245981"/>
    </source>
</evidence>
<evidence type="ECO:0000313" key="1">
    <source>
        <dbReference type="EMBL" id="PWL01078.1"/>
    </source>
</evidence>
<organism evidence="1 2">
    <name type="scientific">Pantoea allii</name>
    <dbReference type="NCBI Taxonomy" id="574096"/>
    <lineage>
        <taxon>Bacteria</taxon>
        <taxon>Pseudomonadati</taxon>
        <taxon>Pseudomonadota</taxon>
        <taxon>Gammaproteobacteria</taxon>
        <taxon>Enterobacterales</taxon>
        <taxon>Erwiniaceae</taxon>
        <taxon>Pantoea</taxon>
    </lineage>
</organism>
<protein>
    <submittedName>
        <fullName evidence="1">Uncharacterized protein</fullName>
    </submittedName>
</protein>
<accession>A0A2V2BPF7</accession>
<name>A0A2V2BPF7_9GAMM</name>
<gene>
    <name evidence="1" type="ORF">C7431_101899</name>
</gene>
<sequence length="113" mass="12761">MIEEKAAFKAFVIIDISQLCYLAGTITDNARRINILRTLLTRLKQARMQKALEINTGQRSLTREGRLGSTQVVYQRHLFAAQQLLDVNQNQHAVAQCTQTGQVLGGHCHSKLW</sequence>
<dbReference type="Proteomes" id="UP000245981">
    <property type="component" value="Unassembled WGS sequence"/>
</dbReference>